<keyword evidence="3 6" id="KW-0812">Transmembrane</keyword>
<protein>
    <recommendedName>
        <fullName evidence="9">Solute carrier family 45 member 1</fullName>
    </recommendedName>
</protein>
<evidence type="ECO:0008006" key="9">
    <source>
        <dbReference type="Google" id="ProtNLM"/>
    </source>
</evidence>
<gene>
    <name evidence="7" type="ORF">M9458_023118</name>
</gene>
<comment type="caution">
    <text evidence="7">The sequence shown here is derived from an EMBL/GenBank/DDBJ whole genome shotgun (WGS) entry which is preliminary data.</text>
</comment>
<reference evidence="7 8" key="1">
    <citation type="submission" date="2024-05" db="EMBL/GenBank/DDBJ databases">
        <title>Genome sequencing and assembly of Indian major carp, Cirrhinus mrigala (Hamilton, 1822).</title>
        <authorList>
            <person name="Mohindra V."/>
            <person name="Chowdhury L.M."/>
            <person name="Lal K."/>
            <person name="Jena J.K."/>
        </authorList>
    </citation>
    <scope>NUCLEOTIDE SEQUENCE [LARGE SCALE GENOMIC DNA]</scope>
    <source>
        <strain evidence="7">CM1030</strain>
        <tissue evidence="7">Blood</tissue>
    </source>
</reference>
<sequence>DGTRRGMGVDISLLSCQYFLAQILVSVAMGPLTSLVGGAQGVMYFASLMSFVGCLYSSLCVVYHLPPPEGEPPQSETQPLLLHI</sequence>
<keyword evidence="4 6" id="KW-1133">Transmembrane helix</keyword>
<proteinExistence type="predicted"/>
<keyword evidence="2" id="KW-0813">Transport</keyword>
<dbReference type="PANTHER" id="PTHR19432">
    <property type="entry name" value="SUGAR TRANSPORTER"/>
    <property type="match status" value="1"/>
</dbReference>
<comment type="subcellular location">
    <subcellularLocation>
        <location evidence="1">Membrane</location>
        <topology evidence="1">Multi-pass membrane protein</topology>
    </subcellularLocation>
</comment>
<organism evidence="7 8">
    <name type="scientific">Cirrhinus mrigala</name>
    <name type="common">Mrigala</name>
    <dbReference type="NCBI Taxonomy" id="683832"/>
    <lineage>
        <taxon>Eukaryota</taxon>
        <taxon>Metazoa</taxon>
        <taxon>Chordata</taxon>
        <taxon>Craniata</taxon>
        <taxon>Vertebrata</taxon>
        <taxon>Euteleostomi</taxon>
        <taxon>Actinopterygii</taxon>
        <taxon>Neopterygii</taxon>
        <taxon>Teleostei</taxon>
        <taxon>Ostariophysi</taxon>
        <taxon>Cypriniformes</taxon>
        <taxon>Cyprinidae</taxon>
        <taxon>Labeoninae</taxon>
        <taxon>Labeonini</taxon>
        <taxon>Cirrhinus</taxon>
    </lineage>
</organism>
<feature type="transmembrane region" description="Helical" evidence="6">
    <location>
        <begin position="42"/>
        <end position="65"/>
    </location>
</feature>
<feature type="transmembrane region" description="Helical" evidence="6">
    <location>
        <begin position="12"/>
        <end position="30"/>
    </location>
</feature>
<evidence type="ECO:0000256" key="1">
    <source>
        <dbReference type="ARBA" id="ARBA00004141"/>
    </source>
</evidence>
<evidence type="ECO:0000256" key="2">
    <source>
        <dbReference type="ARBA" id="ARBA00022448"/>
    </source>
</evidence>
<dbReference type="Proteomes" id="UP001529510">
    <property type="component" value="Unassembled WGS sequence"/>
</dbReference>
<accession>A0ABD0Q3D8</accession>
<dbReference type="EMBL" id="JAMKFB020000011">
    <property type="protein sequence ID" value="KAL0180712.1"/>
    <property type="molecule type" value="Genomic_DNA"/>
</dbReference>
<name>A0ABD0Q3D8_CIRMR</name>
<evidence type="ECO:0000256" key="4">
    <source>
        <dbReference type="ARBA" id="ARBA00022989"/>
    </source>
</evidence>
<dbReference type="PANTHER" id="PTHR19432:SF6">
    <property type="entry name" value="PROTON-ASSOCIATED SUGAR TRANSPORTER A"/>
    <property type="match status" value="1"/>
</dbReference>
<evidence type="ECO:0000313" key="8">
    <source>
        <dbReference type="Proteomes" id="UP001529510"/>
    </source>
</evidence>
<evidence type="ECO:0000256" key="5">
    <source>
        <dbReference type="ARBA" id="ARBA00023136"/>
    </source>
</evidence>
<evidence type="ECO:0000313" key="7">
    <source>
        <dbReference type="EMBL" id="KAL0180712.1"/>
    </source>
</evidence>
<dbReference type="AlphaFoldDB" id="A0ABD0Q3D8"/>
<dbReference type="GO" id="GO:0016020">
    <property type="term" value="C:membrane"/>
    <property type="evidence" value="ECO:0007669"/>
    <property type="project" value="UniProtKB-SubCell"/>
</dbReference>
<keyword evidence="5 6" id="KW-0472">Membrane</keyword>
<evidence type="ECO:0000256" key="6">
    <source>
        <dbReference type="SAM" id="Phobius"/>
    </source>
</evidence>
<evidence type="ECO:0000256" key="3">
    <source>
        <dbReference type="ARBA" id="ARBA00022692"/>
    </source>
</evidence>
<keyword evidence="8" id="KW-1185">Reference proteome</keyword>
<feature type="non-terminal residue" evidence="7">
    <location>
        <position position="1"/>
    </location>
</feature>